<dbReference type="EMBL" id="VSRR010044036">
    <property type="protein sequence ID" value="MPC76712.1"/>
    <property type="molecule type" value="Genomic_DNA"/>
</dbReference>
<accession>A0A5B7HZ83</accession>
<feature type="compositionally biased region" description="Low complexity" evidence="1">
    <location>
        <begin position="1"/>
        <end position="11"/>
    </location>
</feature>
<protein>
    <submittedName>
        <fullName evidence="2">Uncharacterized protein</fullName>
    </submittedName>
</protein>
<keyword evidence="3" id="KW-1185">Reference proteome</keyword>
<comment type="caution">
    <text evidence="2">The sequence shown here is derived from an EMBL/GenBank/DDBJ whole genome shotgun (WGS) entry which is preliminary data.</text>
</comment>
<feature type="region of interest" description="Disordered" evidence="1">
    <location>
        <begin position="1"/>
        <end position="61"/>
    </location>
</feature>
<evidence type="ECO:0000256" key="1">
    <source>
        <dbReference type="SAM" id="MobiDB-lite"/>
    </source>
</evidence>
<reference evidence="2 3" key="1">
    <citation type="submission" date="2019-05" db="EMBL/GenBank/DDBJ databases">
        <title>Another draft genome of Portunus trituberculatus and its Hox gene families provides insights of decapod evolution.</title>
        <authorList>
            <person name="Jeong J.-H."/>
            <person name="Song I."/>
            <person name="Kim S."/>
            <person name="Choi T."/>
            <person name="Kim D."/>
            <person name="Ryu S."/>
            <person name="Kim W."/>
        </authorList>
    </citation>
    <scope>NUCLEOTIDE SEQUENCE [LARGE SCALE GENOMIC DNA]</scope>
    <source>
        <tissue evidence="2">Muscle</tissue>
    </source>
</reference>
<dbReference type="AlphaFoldDB" id="A0A5B7HZ83"/>
<sequence length="61" mass="6814">MPRSRSLLSFPSPLPLPPFTSQYRGRRNAPLRLGISLDTGALYPPGAFSPRRDNDSPCMQR</sequence>
<organism evidence="2 3">
    <name type="scientific">Portunus trituberculatus</name>
    <name type="common">Swimming crab</name>
    <name type="synonym">Neptunus trituberculatus</name>
    <dbReference type="NCBI Taxonomy" id="210409"/>
    <lineage>
        <taxon>Eukaryota</taxon>
        <taxon>Metazoa</taxon>
        <taxon>Ecdysozoa</taxon>
        <taxon>Arthropoda</taxon>
        <taxon>Crustacea</taxon>
        <taxon>Multicrustacea</taxon>
        <taxon>Malacostraca</taxon>
        <taxon>Eumalacostraca</taxon>
        <taxon>Eucarida</taxon>
        <taxon>Decapoda</taxon>
        <taxon>Pleocyemata</taxon>
        <taxon>Brachyura</taxon>
        <taxon>Eubrachyura</taxon>
        <taxon>Portunoidea</taxon>
        <taxon>Portunidae</taxon>
        <taxon>Portuninae</taxon>
        <taxon>Portunus</taxon>
    </lineage>
</organism>
<evidence type="ECO:0000313" key="2">
    <source>
        <dbReference type="EMBL" id="MPC76712.1"/>
    </source>
</evidence>
<gene>
    <name evidence="2" type="ORF">E2C01_071137</name>
</gene>
<evidence type="ECO:0000313" key="3">
    <source>
        <dbReference type="Proteomes" id="UP000324222"/>
    </source>
</evidence>
<dbReference type="Proteomes" id="UP000324222">
    <property type="component" value="Unassembled WGS sequence"/>
</dbReference>
<proteinExistence type="predicted"/>
<name>A0A5B7HZ83_PORTR</name>